<proteinExistence type="predicted"/>
<keyword evidence="1" id="KW-0812">Transmembrane</keyword>
<reference evidence="2 3" key="1">
    <citation type="submission" date="2019-01" db="EMBL/GenBank/DDBJ databases">
        <title>Draft genome sequence of Dictyobacter sp. Uno17.</title>
        <authorList>
            <person name="Wang C.M."/>
            <person name="Zheng Y."/>
            <person name="Sakai Y."/>
            <person name="Abe K."/>
            <person name="Yokota A."/>
            <person name="Yabe S."/>
        </authorList>
    </citation>
    <scope>NUCLEOTIDE SEQUENCE [LARGE SCALE GENOMIC DNA]</scope>
    <source>
        <strain evidence="2 3">Uno17</strain>
    </source>
</reference>
<dbReference type="Proteomes" id="UP000322530">
    <property type="component" value="Unassembled WGS sequence"/>
</dbReference>
<dbReference type="AlphaFoldDB" id="A0A5A5T7L5"/>
<evidence type="ECO:0000313" key="3">
    <source>
        <dbReference type="Proteomes" id="UP000322530"/>
    </source>
</evidence>
<feature type="transmembrane region" description="Helical" evidence="1">
    <location>
        <begin position="148"/>
        <end position="169"/>
    </location>
</feature>
<comment type="caution">
    <text evidence="2">The sequence shown here is derived from an EMBL/GenBank/DDBJ whole genome shotgun (WGS) entry which is preliminary data.</text>
</comment>
<protein>
    <submittedName>
        <fullName evidence="2">Uncharacterized protein</fullName>
    </submittedName>
</protein>
<evidence type="ECO:0000256" key="1">
    <source>
        <dbReference type="SAM" id="Phobius"/>
    </source>
</evidence>
<name>A0A5A5T7L5_9CHLR</name>
<sequence length="291" mass="32283">MSSSQKKITTETGRWVRVSVLSASTILPVINAIRERMQAQQQAEVAPVSARSQEYKEKVAAFATDVQADWQERVQSVGTTLSDVLTELRARSNNQDLISRTSELRDDLKDRSSKLSQAFAERGSAVTNQWAKKGRKAQQSIAEQDRRFWIALGFGFGLTAAGIVTFVLIRRRLQHPAETEEQAIELPLDAAYTEPVASQPRGEIYSLRSSQEREEAYEDAQSVPEEIDAFEPSASSVPADTSFVGVAYTKQYYPVSTPLDQLADASEQPIDVIYFASEQEAQAQGFTPARV</sequence>
<organism evidence="2 3">
    <name type="scientific">Dictyobacter arantiisoli</name>
    <dbReference type="NCBI Taxonomy" id="2014874"/>
    <lineage>
        <taxon>Bacteria</taxon>
        <taxon>Bacillati</taxon>
        <taxon>Chloroflexota</taxon>
        <taxon>Ktedonobacteria</taxon>
        <taxon>Ktedonobacterales</taxon>
        <taxon>Dictyobacteraceae</taxon>
        <taxon>Dictyobacter</taxon>
    </lineage>
</organism>
<keyword evidence="1" id="KW-1133">Transmembrane helix</keyword>
<dbReference type="Gene3D" id="1.20.120.20">
    <property type="entry name" value="Apolipoprotein"/>
    <property type="match status" value="1"/>
</dbReference>
<dbReference type="EMBL" id="BIXY01000007">
    <property type="protein sequence ID" value="GCF07245.1"/>
    <property type="molecule type" value="Genomic_DNA"/>
</dbReference>
<keyword evidence="3" id="KW-1185">Reference proteome</keyword>
<evidence type="ECO:0000313" key="2">
    <source>
        <dbReference type="EMBL" id="GCF07245.1"/>
    </source>
</evidence>
<dbReference type="RefSeq" id="WP_149400275.1">
    <property type="nucleotide sequence ID" value="NZ_BIXY01000007.1"/>
</dbReference>
<accession>A0A5A5T7L5</accession>
<dbReference type="OrthoDB" id="154948at2"/>
<keyword evidence="1" id="KW-0472">Membrane</keyword>
<gene>
    <name evidence="2" type="ORF">KDI_08090</name>
</gene>